<dbReference type="AlphaFoldDB" id="A0AAV4GZD6"/>
<keyword evidence="3" id="KW-1185">Reference proteome</keyword>
<dbReference type="SUPFAM" id="SSF56349">
    <property type="entry name" value="DNA breaking-rejoining enzymes"/>
    <property type="match status" value="1"/>
</dbReference>
<keyword evidence="1" id="KW-0233">DNA recombination</keyword>
<protein>
    <submittedName>
        <fullName evidence="2">Tyrosine recombinase XerC</fullName>
    </submittedName>
</protein>
<dbReference type="Proteomes" id="UP000762676">
    <property type="component" value="Unassembled WGS sequence"/>
</dbReference>
<name>A0AAV4GZD6_9GAST</name>
<sequence length="158" mass="17858">MTVKHSHICFKISQLLKTSKPGNQVHNLVLCAYPVNRRLCPVLYTKEYLKRTKPSQQSDQFYVQCNQPYKGVSRDTIIHRWTNQVLQLSGIDTQRYKPHSTRAASTSLAHSRQVPIDTILKSAGLKSTCTFARYYKRPLLSGAESKFSGAVQNTASAQ</sequence>
<evidence type="ECO:0000313" key="2">
    <source>
        <dbReference type="EMBL" id="GFR90958.1"/>
    </source>
</evidence>
<accession>A0AAV4GZD6</accession>
<evidence type="ECO:0000256" key="1">
    <source>
        <dbReference type="ARBA" id="ARBA00023172"/>
    </source>
</evidence>
<gene>
    <name evidence="2" type="ORF">ElyMa_002580100</name>
</gene>
<dbReference type="GO" id="GO:0003677">
    <property type="term" value="F:DNA binding"/>
    <property type="evidence" value="ECO:0007669"/>
    <property type="project" value="InterPro"/>
</dbReference>
<dbReference type="GO" id="GO:0015074">
    <property type="term" value="P:DNA integration"/>
    <property type="evidence" value="ECO:0007669"/>
    <property type="project" value="InterPro"/>
</dbReference>
<organism evidence="2 3">
    <name type="scientific">Elysia marginata</name>
    <dbReference type="NCBI Taxonomy" id="1093978"/>
    <lineage>
        <taxon>Eukaryota</taxon>
        <taxon>Metazoa</taxon>
        <taxon>Spiralia</taxon>
        <taxon>Lophotrochozoa</taxon>
        <taxon>Mollusca</taxon>
        <taxon>Gastropoda</taxon>
        <taxon>Heterobranchia</taxon>
        <taxon>Euthyneura</taxon>
        <taxon>Panpulmonata</taxon>
        <taxon>Sacoglossa</taxon>
        <taxon>Placobranchoidea</taxon>
        <taxon>Plakobranchidae</taxon>
        <taxon>Elysia</taxon>
    </lineage>
</organism>
<evidence type="ECO:0000313" key="3">
    <source>
        <dbReference type="Proteomes" id="UP000762676"/>
    </source>
</evidence>
<proteinExistence type="predicted"/>
<dbReference type="InterPro" id="IPR011010">
    <property type="entry name" value="DNA_brk_join_enz"/>
</dbReference>
<dbReference type="InterPro" id="IPR013762">
    <property type="entry name" value="Integrase-like_cat_sf"/>
</dbReference>
<dbReference type="GO" id="GO:0006310">
    <property type="term" value="P:DNA recombination"/>
    <property type="evidence" value="ECO:0007669"/>
    <property type="project" value="UniProtKB-KW"/>
</dbReference>
<dbReference type="PANTHER" id="PTHR35617">
    <property type="entry name" value="PHAGE_INTEGRASE DOMAIN-CONTAINING PROTEIN"/>
    <property type="match status" value="1"/>
</dbReference>
<reference evidence="2 3" key="1">
    <citation type="journal article" date="2021" name="Elife">
        <title>Chloroplast acquisition without the gene transfer in kleptoplastic sea slugs, Plakobranchus ocellatus.</title>
        <authorList>
            <person name="Maeda T."/>
            <person name="Takahashi S."/>
            <person name="Yoshida T."/>
            <person name="Shimamura S."/>
            <person name="Takaki Y."/>
            <person name="Nagai Y."/>
            <person name="Toyoda A."/>
            <person name="Suzuki Y."/>
            <person name="Arimoto A."/>
            <person name="Ishii H."/>
            <person name="Satoh N."/>
            <person name="Nishiyama T."/>
            <person name="Hasebe M."/>
            <person name="Maruyama T."/>
            <person name="Minagawa J."/>
            <person name="Obokata J."/>
            <person name="Shigenobu S."/>
        </authorList>
    </citation>
    <scope>NUCLEOTIDE SEQUENCE [LARGE SCALE GENOMIC DNA]</scope>
</reference>
<dbReference type="PANTHER" id="PTHR35617:SF3">
    <property type="entry name" value="CORE-BINDING (CB) DOMAIN-CONTAINING PROTEIN"/>
    <property type="match status" value="1"/>
</dbReference>
<comment type="caution">
    <text evidence="2">The sequence shown here is derived from an EMBL/GenBank/DDBJ whole genome shotgun (WGS) entry which is preliminary data.</text>
</comment>
<dbReference type="EMBL" id="BMAT01005321">
    <property type="protein sequence ID" value="GFR90958.1"/>
    <property type="molecule type" value="Genomic_DNA"/>
</dbReference>
<dbReference type="Gene3D" id="1.10.443.10">
    <property type="entry name" value="Intergrase catalytic core"/>
    <property type="match status" value="1"/>
</dbReference>